<keyword evidence="4" id="KW-1185">Reference proteome</keyword>
<dbReference type="Proteomes" id="UP001365846">
    <property type="component" value="Unassembled WGS sequence"/>
</dbReference>
<proteinExistence type="predicted"/>
<dbReference type="SUPFAM" id="SSF56801">
    <property type="entry name" value="Acetyl-CoA synthetase-like"/>
    <property type="match status" value="1"/>
</dbReference>
<dbReference type="InterPro" id="IPR045851">
    <property type="entry name" value="AMP-bd_C_sf"/>
</dbReference>
<evidence type="ECO:0000259" key="1">
    <source>
        <dbReference type="Pfam" id="PF00501"/>
    </source>
</evidence>
<dbReference type="InterPro" id="IPR050237">
    <property type="entry name" value="ATP-dep_AMP-bd_enzyme"/>
</dbReference>
<dbReference type="PROSITE" id="PS00455">
    <property type="entry name" value="AMP_BINDING"/>
    <property type="match status" value="1"/>
</dbReference>
<dbReference type="InterPro" id="IPR042099">
    <property type="entry name" value="ANL_N_sf"/>
</dbReference>
<comment type="caution">
    <text evidence="3">The sequence shown here is derived from an EMBL/GenBank/DDBJ whole genome shotgun (WGS) entry which is preliminary data.</text>
</comment>
<evidence type="ECO:0000259" key="2">
    <source>
        <dbReference type="Pfam" id="PF13193"/>
    </source>
</evidence>
<reference evidence="3 4" key="1">
    <citation type="submission" date="2024-03" db="EMBL/GenBank/DDBJ databases">
        <title>Novel species of the genus Variovorax.</title>
        <authorList>
            <person name="Liu Q."/>
            <person name="Xin Y.-H."/>
        </authorList>
    </citation>
    <scope>NUCLEOTIDE SEQUENCE [LARGE SCALE GENOMIC DNA]</scope>
    <source>
        <strain evidence="3 4">KACC 18899</strain>
    </source>
</reference>
<keyword evidence="3" id="KW-0436">Ligase</keyword>
<dbReference type="Gene3D" id="3.30.300.30">
    <property type="match status" value="1"/>
</dbReference>
<feature type="domain" description="AMP-binding enzyme C-terminal" evidence="2">
    <location>
        <begin position="425"/>
        <end position="500"/>
    </location>
</feature>
<name>A0ABU8VH15_9BURK</name>
<dbReference type="Pfam" id="PF00501">
    <property type="entry name" value="AMP-binding"/>
    <property type="match status" value="1"/>
</dbReference>
<dbReference type="Pfam" id="PF13193">
    <property type="entry name" value="AMP-binding_C"/>
    <property type="match status" value="1"/>
</dbReference>
<dbReference type="PANTHER" id="PTHR43767:SF1">
    <property type="entry name" value="NONRIBOSOMAL PEPTIDE SYNTHASE PES1 (EUROFUNG)-RELATED"/>
    <property type="match status" value="1"/>
</dbReference>
<dbReference type="NCBIfam" id="NF004837">
    <property type="entry name" value="PRK06187.1"/>
    <property type="match status" value="1"/>
</dbReference>
<dbReference type="GO" id="GO:0004467">
    <property type="term" value="F:long-chain fatty acid-CoA ligase activity"/>
    <property type="evidence" value="ECO:0007669"/>
    <property type="project" value="UniProtKB-EC"/>
</dbReference>
<dbReference type="InterPro" id="IPR020845">
    <property type="entry name" value="AMP-binding_CS"/>
</dbReference>
<protein>
    <submittedName>
        <fullName evidence="3">Long-chain-fatty-acid--CoA ligase</fullName>
        <ecNumber evidence="3">6.2.1.3</ecNumber>
    </submittedName>
</protein>
<accession>A0ABU8VH15</accession>
<evidence type="ECO:0000313" key="4">
    <source>
        <dbReference type="Proteomes" id="UP001365846"/>
    </source>
</evidence>
<dbReference type="RefSeq" id="WP_340357708.1">
    <property type="nucleotide sequence ID" value="NZ_JBBKZU010000006.1"/>
</dbReference>
<dbReference type="EMBL" id="JBBKZU010000006">
    <property type="protein sequence ID" value="MEJ8812447.1"/>
    <property type="molecule type" value="Genomic_DNA"/>
</dbReference>
<dbReference type="Gene3D" id="3.40.50.12780">
    <property type="entry name" value="N-terminal domain of ligase-like"/>
    <property type="match status" value="1"/>
</dbReference>
<dbReference type="CDD" id="cd17631">
    <property type="entry name" value="FACL_FadD13-like"/>
    <property type="match status" value="1"/>
</dbReference>
<organism evidence="3 4">
    <name type="scientific">Variovorax ureilyticus</name>
    <dbReference type="NCBI Taxonomy" id="1836198"/>
    <lineage>
        <taxon>Bacteria</taxon>
        <taxon>Pseudomonadati</taxon>
        <taxon>Pseudomonadota</taxon>
        <taxon>Betaproteobacteria</taxon>
        <taxon>Burkholderiales</taxon>
        <taxon>Comamonadaceae</taxon>
        <taxon>Variovorax</taxon>
    </lineage>
</organism>
<dbReference type="PANTHER" id="PTHR43767">
    <property type="entry name" value="LONG-CHAIN-FATTY-ACID--COA LIGASE"/>
    <property type="match status" value="1"/>
</dbReference>
<evidence type="ECO:0000313" key="3">
    <source>
        <dbReference type="EMBL" id="MEJ8812447.1"/>
    </source>
</evidence>
<gene>
    <name evidence="3" type="ORF">WKW77_15285</name>
</gene>
<dbReference type="InterPro" id="IPR025110">
    <property type="entry name" value="AMP-bd_C"/>
</dbReference>
<feature type="domain" description="AMP-dependent synthetase/ligase" evidence="1">
    <location>
        <begin position="8"/>
        <end position="375"/>
    </location>
</feature>
<dbReference type="EC" id="6.2.1.3" evidence="3"/>
<dbReference type="InterPro" id="IPR000873">
    <property type="entry name" value="AMP-dep_synth/lig_dom"/>
</dbReference>
<sequence>MYLTQALHRAVQQKPERVAVRFGNRSRTFREYADRVARLAGALRELGMNEGDRVAMLALNSDRYLEYQMAVPWGGGVLNPCNIRWSAAEILYALNDSGSVILLVDDTFRALVESIRKDAASLREVVYCGEGDVPAGMRGYESLLADAQPVPDAARRGEDLAGIFYTGGTTGFPKGVMLSHTNMCSSGLALHSEGLASAGGTYLHAAPMFHLADMGLSMPHWIEGNTHSVIPAYAPEAVLDTVASDRVTHLLLVPTMIQMLVDHPAMKQPRDLSSLKAIAYGASPISEAVLERAMAALPGVDFVQAYGMTELSPLATINPAWYHTAEGRAAGKLRSAGRAGFCCEVRIVDPDDREVPRGTVGEVAVRGPNVMQGYWNKPEQTAAAVRNGWMHTGDGGYMDEDGFIYIVDRLKDMIISGGENIFSAEVENALAQHPAVVACAVIGIPSAEWGEAVHAVLVPRPGAKVTPDELVAHCKTLIAGYKCPRSVEFRDALPLSGAGKVLKTELRKPFWEGLARQVG</sequence>